<evidence type="ECO:0000313" key="3">
    <source>
        <dbReference type="Proteomes" id="UP001176961"/>
    </source>
</evidence>
<feature type="domain" description="BTB" evidence="1">
    <location>
        <begin position="1"/>
        <end position="98"/>
    </location>
</feature>
<dbReference type="InterPro" id="IPR000210">
    <property type="entry name" value="BTB/POZ_dom"/>
</dbReference>
<dbReference type="GO" id="GO:0051260">
    <property type="term" value="P:protein homooligomerization"/>
    <property type="evidence" value="ECO:0007669"/>
    <property type="project" value="InterPro"/>
</dbReference>
<dbReference type="PANTHER" id="PTHR11145">
    <property type="entry name" value="BTB/POZ DOMAIN-CONTAINING ADAPTER FOR CUL3-MEDIATED RHOA DEGRADATION PROTEIN FAMILY MEMBER"/>
    <property type="match status" value="1"/>
</dbReference>
<dbReference type="Pfam" id="PF02214">
    <property type="entry name" value="BTB_2"/>
    <property type="match status" value="1"/>
</dbReference>
<protein>
    <recommendedName>
        <fullName evidence="1">BTB domain-containing protein</fullName>
    </recommendedName>
</protein>
<accession>A0AA36GHT0</accession>
<dbReference type="AlphaFoldDB" id="A0AA36GHT0"/>
<comment type="caution">
    <text evidence="2">The sequence shown here is derived from an EMBL/GenBank/DDBJ whole genome shotgun (WGS) entry which is preliminary data.</text>
</comment>
<gene>
    <name evidence="2" type="ORF">CYNAS_LOCUS934</name>
</gene>
<proteinExistence type="predicted"/>
<sequence>MSVVLNIGGTEFRTRDETVSSIIDIFTSKRREEPTGPVLVYFIGRDPTVFGYILNFLRDGSVIVPRNGFTLALIKHEAKAYGITNLVKKLDAHDYHEYSDYYHI</sequence>
<dbReference type="InterPro" id="IPR003131">
    <property type="entry name" value="T1-type_BTB"/>
</dbReference>
<dbReference type="CDD" id="cd18316">
    <property type="entry name" value="BTB_POZ_KCTD-like"/>
    <property type="match status" value="1"/>
</dbReference>
<dbReference type="Proteomes" id="UP001176961">
    <property type="component" value="Unassembled WGS sequence"/>
</dbReference>
<organism evidence="2 3">
    <name type="scientific">Cylicocyclus nassatus</name>
    <name type="common">Nematode worm</name>
    <dbReference type="NCBI Taxonomy" id="53992"/>
    <lineage>
        <taxon>Eukaryota</taxon>
        <taxon>Metazoa</taxon>
        <taxon>Ecdysozoa</taxon>
        <taxon>Nematoda</taxon>
        <taxon>Chromadorea</taxon>
        <taxon>Rhabditida</taxon>
        <taxon>Rhabditina</taxon>
        <taxon>Rhabditomorpha</taxon>
        <taxon>Strongyloidea</taxon>
        <taxon>Strongylidae</taxon>
        <taxon>Cylicocyclus</taxon>
    </lineage>
</organism>
<dbReference type="Gene3D" id="3.30.710.10">
    <property type="entry name" value="Potassium Channel Kv1.1, Chain A"/>
    <property type="match status" value="1"/>
</dbReference>
<name>A0AA36GHT0_CYLNA</name>
<evidence type="ECO:0000313" key="2">
    <source>
        <dbReference type="EMBL" id="CAJ0588951.1"/>
    </source>
</evidence>
<evidence type="ECO:0000259" key="1">
    <source>
        <dbReference type="SMART" id="SM00225"/>
    </source>
</evidence>
<dbReference type="SMART" id="SM00225">
    <property type="entry name" value="BTB"/>
    <property type="match status" value="1"/>
</dbReference>
<dbReference type="PANTHER" id="PTHR11145:SF8">
    <property type="entry name" value="RE57120P"/>
    <property type="match status" value="1"/>
</dbReference>
<keyword evidence="3" id="KW-1185">Reference proteome</keyword>
<dbReference type="InterPro" id="IPR045068">
    <property type="entry name" value="BACURD1-3"/>
</dbReference>
<reference evidence="2" key="1">
    <citation type="submission" date="2023-07" db="EMBL/GenBank/DDBJ databases">
        <authorList>
            <consortium name="CYATHOMIX"/>
        </authorList>
    </citation>
    <scope>NUCLEOTIDE SEQUENCE</scope>
    <source>
        <strain evidence="2">N/A</strain>
    </source>
</reference>
<dbReference type="InterPro" id="IPR011333">
    <property type="entry name" value="SKP1/BTB/POZ_sf"/>
</dbReference>
<dbReference type="SUPFAM" id="SSF54695">
    <property type="entry name" value="POZ domain"/>
    <property type="match status" value="1"/>
</dbReference>
<dbReference type="EMBL" id="CATQJL010000001">
    <property type="protein sequence ID" value="CAJ0588951.1"/>
    <property type="molecule type" value="Genomic_DNA"/>
</dbReference>